<dbReference type="Proteomes" id="UP000000269">
    <property type="component" value="Chromosome"/>
</dbReference>
<dbReference type="AlphaFoldDB" id="A8MHU2"/>
<accession>A8MHU2</accession>
<dbReference type="eggNOG" id="COG1397">
    <property type="taxonomic scope" value="Bacteria"/>
</dbReference>
<dbReference type="STRING" id="350688.Clos_1834"/>
<dbReference type="InterPro" id="IPR005502">
    <property type="entry name" value="Ribosyl_crysJ1"/>
</dbReference>
<keyword evidence="2" id="KW-1185">Reference proteome</keyword>
<organism evidence="1 2">
    <name type="scientific">Alkaliphilus oremlandii (strain OhILAs)</name>
    <name type="common">Clostridium oremlandii (strain OhILAs)</name>
    <dbReference type="NCBI Taxonomy" id="350688"/>
    <lineage>
        <taxon>Bacteria</taxon>
        <taxon>Bacillati</taxon>
        <taxon>Bacillota</taxon>
        <taxon>Clostridia</taxon>
        <taxon>Peptostreptococcales</taxon>
        <taxon>Natronincolaceae</taxon>
        <taxon>Alkaliphilus</taxon>
    </lineage>
</organism>
<proteinExistence type="predicted"/>
<protein>
    <recommendedName>
        <fullName evidence="3">ADP-ribosylation/Crystallin J1</fullName>
    </recommendedName>
</protein>
<reference evidence="2" key="1">
    <citation type="submission" date="2007-10" db="EMBL/GenBank/DDBJ databases">
        <title>Complete genome of Alkaliphilus oremlandii OhILAs.</title>
        <authorList>
            <person name="Copeland A."/>
            <person name="Lucas S."/>
            <person name="Lapidus A."/>
            <person name="Barry K."/>
            <person name="Detter J.C."/>
            <person name="Glavina del Rio T."/>
            <person name="Hammon N."/>
            <person name="Israni S."/>
            <person name="Dalin E."/>
            <person name="Tice H."/>
            <person name="Pitluck S."/>
            <person name="Chain P."/>
            <person name="Malfatti S."/>
            <person name="Shin M."/>
            <person name="Vergez L."/>
            <person name="Schmutz J."/>
            <person name="Larimer F."/>
            <person name="Land M."/>
            <person name="Hauser L."/>
            <person name="Kyrpides N."/>
            <person name="Mikhailova N."/>
            <person name="Stolz J.F."/>
            <person name="Dawson A."/>
            <person name="Fisher E."/>
            <person name="Crable B."/>
            <person name="Perera E."/>
            <person name="Lisak J."/>
            <person name="Ranganathan M."/>
            <person name="Basu P."/>
            <person name="Richardson P."/>
        </authorList>
    </citation>
    <scope>NUCLEOTIDE SEQUENCE [LARGE SCALE GENOMIC DNA]</scope>
    <source>
        <strain evidence="2">OhILAs</strain>
    </source>
</reference>
<dbReference type="SUPFAM" id="SSF101478">
    <property type="entry name" value="ADP-ribosylglycohydrolase"/>
    <property type="match status" value="1"/>
</dbReference>
<dbReference type="EMBL" id="CP000853">
    <property type="protein sequence ID" value="ABW19374.1"/>
    <property type="molecule type" value="Genomic_DNA"/>
</dbReference>
<dbReference type="Gene3D" id="1.10.4080.10">
    <property type="entry name" value="ADP-ribosylation/Crystallin J1"/>
    <property type="match status" value="1"/>
</dbReference>
<dbReference type="OrthoDB" id="1950456at2"/>
<dbReference type="KEGG" id="aoe:Clos_1834"/>
<dbReference type="InterPro" id="IPR036705">
    <property type="entry name" value="Ribosyl_crysJ1_sf"/>
</dbReference>
<gene>
    <name evidence="1" type="ordered locus">Clos_1834</name>
</gene>
<evidence type="ECO:0000313" key="2">
    <source>
        <dbReference type="Proteomes" id="UP000000269"/>
    </source>
</evidence>
<sequence>MVLKLDNMVIRVLLGGNQLNINNRISNVLTYIAYGDSIGFLHENLQQSTNALEPFYYSYNNEIKIEAERGQWSYITQLTIINCKCLLDHGEKNKVTIDYKRIFEEIKLWSYYRCGTPSNYMAKLELGKSYYTDEFYWNDKFGEGLARIIPIALVNKNFNAAQEEVYKNVVYINRHPQVILSGLLLLRTTNFLLNHKVFDKNQLLDELKNYLMQLQLAELEKNMNGALPSSYRIKFEQEKINYLMDLDRVKSLTMVPTNADGKTVFLSSLLCFFQLWDKTENEGSSLELKGKEVYAVAYGLLALTDKKQDLDVESIKDYSFIKSMGEYLVKLREYEVEKIPFIKENENIDIFSLNKGEAAKHPLLNHIRIHKKTQNNHYVELIVGSKSGLYKFIKNKK</sequence>
<evidence type="ECO:0008006" key="3">
    <source>
        <dbReference type="Google" id="ProtNLM"/>
    </source>
</evidence>
<name>A8MHU2_ALKOO</name>
<dbReference type="HOGENOM" id="CLU_693781_0_0_9"/>
<evidence type="ECO:0000313" key="1">
    <source>
        <dbReference type="EMBL" id="ABW19374.1"/>
    </source>
</evidence>
<dbReference type="Pfam" id="PF03747">
    <property type="entry name" value="ADP_ribosyl_GH"/>
    <property type="match status" value="1"/>
</dbReference>